<dbReference type="AlphaFoldDB" id="A0A6J4QMD2"/>
<protein>
    <submittedName>
        <fullName evidence="2">Uncharacterized protein</fullName>
    </submittedName>
</protein>
<organism evidence="2">
    <name type="scientific">uncultured Rubrobacteraceae bacterium</name>
    <dbReference type="NCBI Taxonomy" id="349277"/>
    <lineage>
        <taxon>Bacteria</taxon>
        <taxon>Bacillati</taxon>
        <taxon>Actinomycetota</taxon>
        <taxon>Rubrobacteria</taxon>
        <taxon>Rubrobacterales</taxon>
        <taxon>Rubrobacteraceae</taxon>
        <taxon>environmental samples</taxon>
    </lineage>
</organism>
<feature type="non-terminal residue" evidence="2">
    <location>
        <position position="61"/>
    </location>
</feature>
<feature type="region of interest" description="Disordered" evidence="1">
    <location>
        <begin position="1"/>
        <end position="28"/>
    </location>
</feature>
<gene>
    <name evidence="2" type="ORF">AVDCRST_MAG82-3634</name>
</gene>
<dbReference type="EMBL" id="CADCVA010000444">
    <property type="protein sequence ID" value="CAA9449183.1"/>
    <property type="molecule type" value="Genomic_DNA"/>
</dbReference>
<feature type="non-terminal residue" evidence="2">
    <location>
        <position position="1"/>
    </location>
</feature>
<evidence type="ECO:0000313" key="2">
    <source>
        <dbReference type="EMBL" id="CAA9449183.1"/>
    </source>
</evidence>
<evidence type="ECO:0000256" key="1">
    <source>
        <dbReference type="SAM" id="MobiDB-lite"/>
    </source>
</evidence>
<name>A0A6J4QMD2_9ACTN</name>
<proteinExistence type="predicted"/>
<reference evidence="2" key="1">
    <citation type="submission" date="2020-02" db="EMBL/GenBank/DDBJ databases">
        <authorList>
            <person name="Meier V. D."/>
        </authorList>
    </citation>
    <scope>NUCLEOTIDE SEQUENCE</scope>
    <source>
        <strain evidence="2">AVDCRST_MAG82</strain>
    </source>
</reference>
<sequence length="61" mass="6794">ALPRSPRRSQLSPWSSGRLLGSRPPRCATGRDDPLRRCSLCSSSFLSLRAHRPYDTSVVLL</sequence>
<accession>A0A6J4QMD2</accession>